<proteinExistence type="predicted"/>
<dbReference type="InterPro" id="IPR001296">
    <property type="entry name" value="Glyco_trans_1"/>
</dbReference>
<evidence type="ECO:0000259" key="1">
    <source>
        <dbReference type="Pfam" id="PF00534"/>
    </source>
</evidence>
<comment type="caution">
    <text evidence="2">The sequence shown here is derived from an EMBL/GenBank/DDBJ whole genome shotgun (WGS) entry which is preliminary data.</text>
</comment>
<dbReference type="EMBL" id="JAAITA010000001">
    <property type="protein sequence ID" value="NSJ84714.1"/>
    <property type="molecule type" value="Genomic_DNA"/>
</dbReference>
<dbReference type="SUPFAM" id="SSF53756">
    <property type="entry name" value="UDP-Glycosyltransferase/glycogen phosphorylase"/>
    <property type="match status" value="1"/>
</dbReference>
<feature type="domain" description="Glycosyl transferase family 1" evidence="1">
    <location>
        <begin position="210"/>
        <end position="380"/>
    </location>
</feature>
<accession>A0ABX2I579</accession>
<dbReference type="RefSeq" id="WP_173747193.1">
    <property type="nucleotide sequence ID" value="NZ_JAAITA010000001.1"/>
</dbReference>
<evidence type="ECO:0000313" key="2">
    <source>
        <dbReference type="EMBL" id="NSJ84714.1"/>
    </source>
</evidence>
<protein>
    <submittedName>
        <fullName evidence="2">Glycosyltransferase family 4 protein</fullName>
    </submittedName>
</protein>
<dbReference type="PANTHER" id="PTHR12526">
    <property type="entry name" value="GLYCOSYLTRANSFERASE"/>
    <property type="match status" value="1"/>
</dbReference>
<organism evidence="2 3">
    <name type="scientific">Blautia hansenii</name>
    <name type="common">Ruminococcus hansenii</name>
    <dbReference type="NCBI Taxonomy" id="1322"/>
    <lineage>
        <taxon>Bacteria</taxon>
        <taxon>Bacillati</taxon>
        <taxon>Bacillota</taxon>
        <taxon>Clostridia</taxon>
        <taxon>Lachnospirales</taxon>
        <taxon>Lachnospiraceae</taxon>
        <taxon>Blautia</taxon>
    </lineage>
</organism>
<dbReference type="CDD" id="cd03794">
    <property type="entry name" value="GT4_WbuB-like"/>
    <property type="match status" value="1"/>
</dbReference>
<name>A0ABX2I579_BLAHA</name>
<keyword evidence="3" id="KW-1185">Reference proteome</keyword>
<dbReference type="Pfam" id="PF00534">
    <property type="entry name" value="Glycos_transf_1"/>
    <property type="match status" value="1"/>
</dbReference>
<dbReference type="Proteomes" id="UP000822142">
    <property type="component" value="Unassembled WGS sequence"/>
</dbReference>
<reference evidence="2 3" key="1">
    <citation type="journal article" date="2020" name="Cell Host Microbe">
        <title>Functional and Genomic Variation between Human-Derived Isolates of Lachnospiraceae Reveals Inter- and Intra-Species Diversity.</title>
        <authorList>
            <person name="Sorbara M.T."/>
            <person name="Littmann E.R."/>
            <person name="Fontana E."/>
            <person name="Moody T.U."/>
            <person name="Kohout C.E."/>
            <person name="Gjonbalaj M."/>
            <person name="Eaton V."/>
            <person name="Seok R."/>
            <person name="Leiner I.M."/>
            <person name="Pamer E.G."/>
        </authorList>
    </citation>
    <scope>NUCLEOTIDE SEQUENCE [LARGE SCALE GENOMIC DNA]</scope>
    <source>
        <strain evidence="2 3">MSK.15.26</strain>
    </source>
</reference>
<gene>
    <name evidence="2" type="ORF">G5A70_00635</name>
</gene>
<sequence>MKKIAVISMGVKLDNEKGYSRFRYIGEFLSDAGYQVDLITTTFQHWEKAQRNLDEIKKENYKFNLKFIYEPGYKKNIDLRRIRSHRIAAKNLRQLLEKEGDYDLIYCEIPPNDVALAAAEYAKSKGIPFVPDVNDLWPEAMRMVLDIPVISDILFYPLLRDAEKVYSLVSGIIGTSDEYRDRPLKKQKLNVPKKTVYVGNEIAEFDAGVEEYSPQISKGGDEFWVSYAGTIGTSYDIRTMVLAGKALLNRGRSQIKIKILGGGPLKEELETLAKEQNCSNVEFVGYAPYPKMTAYLAKSDILVNSFVKKAPQSIVTKIGDYLAAGKPMINTCMSPEFRNKVEHDGFGINIMPEDVNVLADAIEKLYEDEAGRTEMGKKARTIAEEQFDRPQSYKKIIELIEELTENE</sequence>
<evidence type="ECO:0000313" key="3">
    <source>
        <dbReference type="Proteomes" id="UP000822142"/>
    </source>
</evidence>
<dbReference type="PANTHER" id="PTHR12526:SF622">
    <property type="entry name" value="GLYCOSYLTRANSFERASE (GROUP I)"/>
    <property type="match status" value="1"/>
</dbReference>
<dbReference type="Gene3D" id="3.40.50.2000">
    <property type="entry name" value="Glycogen Phosphorylase B"/>
    <property type="match status" value="2"/>
</dbReference>